<proteinExistence type="predicted"/>
<sequence>MKKLFILMLALLPLVGIAQKKNDVKVKLGGFVSAEAIFDSRKTVNSREGEVILYPAAKSYDINGEDLNDRSELFMTSIHSRLNVGVTGFEAFGAQGSATIQGDFVGTSTGRSGLFRLRHAFVKLDWGKDELLVGKTWHPMFVTSCFPKVQHWGGGLPFNVLGRAPQFRYTRELGDKKGYAFIAALSEMDFKSNGPDGANVKYAQQASIPEFSAQVKYDFAKGFTLGATAGYKFLKPMVVNPLGAKTDELLSSYQMNAWMTLKSDKVVWNLHTIYGQNMYNFVMLGGYGVKNVKANGDYEYTNVKTSSIWSDVYTTTGNVRYGLFAGYTKNLGADDDLAKNGDDFVGLYSRGSNIDYVYQFGPRVEFYSGNFMIGTQALYTSAAYGTTQVNGKVKDSNEVGSTRLMVHFKYSF</sequence>
<evidence type="ECO:0000313" key="3">
    <source>
        <dbReference type="Proteomes" id="UP001528920"/>
    </source>
</evidence>
<name>A0ABT5VYC6_9BACT</name>
<dbReference type="EMBL" id="JAKJSC010000009">
    <property type="protein sequence ID" value="MDE5420317.1"/>
    <property type="molecule type" value="Genomic_DNA"/>
</dbReference>
<reference evidence="2 3" key="1">
    <citation type="submission" date="2022-01" db="EMBL/GenBank/DDBJ databases">
        <title>Labilibaculum sp. nov, a marine bacterium isolated from Antarctica.</title>
        <authorList>
            <person name="Dai W."/>
        </authorList>
    </citation>
    <scope>NUCLEOTIDE SEQUENCE [LARGE SCALE GENOMIC DNA]</scope>
    <source>
        <strain evidence="2 3">DW002</strain>
    </source>
</reference>
<accession>A0ABT5VYC6</accession>
<dbReference type="SUPFAM" id="SSF56935">
    <property type="entry name" value="Porins"/>
    <property type="match status" value="1"/>
</dbReference>
<dbReference type="RefSeq" id="WP_275111648.1">
    <property type="nucleotide sequence ID" value="NZ_JAKJSC010000009.1"/>
</dbReference>
<dbReference type="Proteomes" id="UP001528920">
    <property type="component" value="Unassembled WGS sequence"/>
</dbReference>
<evidence type="ECO:0000256" key="1">
    <source>
        <dbReference type="SAM" id="SignalP"/>
    </source>
</evidence>
<comment type="caution">
    <text evidence="2">The sequence shown here is derived from an EMBL/GenBank/DDBJ whole genome shotgun (WGS) entry which is preliminary data.</text>
</comment>
<keyword evidence="3" id="KW-1185">Reference proteome</keyword>
<feature type="chain" id="PRO_5046193409" description="Porin" evidence="1">
    <location>
        <begin position="19"/>
        <end position="412"/>
    </location>
</feature>
<keyword evidence="1" id="KW-0732">Signal</keyword>
<feature type="signal peptide" evidence="1">
    <location>
        <begin position="1"/>
        <end position="18"/>
    </location>
</feature>
<gene>
    <name evidence="2" type="ORF">L3049_20175</name>
</gene>
<organism evidence="2 3">
    <name type="scientific">Paralabilibaculum antarcticum</name>
    <dbReference type="NCBI Taxonomy" id="2912572"/>
    <lineage>
        <taxon>Bacteria</taxon>
        <taxon>Pseudomonadati</taxon>
        <taxon>Bacteroidota</taxon>
        <taxon>Bacteroidia</taxon>
        <taxon>Marinilabiliales</taxon>
        <taxon>Marinifilaceae</taxon>
        <taxon>Paralabilibaculum</taxon>
    </lineage>
</organism>
<evidence type="ECO:0000313" key="2">
    <source>
        <dbReference type="EMBL" id="MDE5420317.1"/>
    </source>
</evidence>
<protein>
    <recommendedName>
        <fullName evidence="4">Porin</fullName>
    </recommendedName>
</protein>
<evidence type="ECO:0008006" key="4">
    <source>
        <dbReference type="Google" id="ProtNLM"/>
    </source>
</evidence>